<keyword evidence="6 10" id="KW-1133">Transmembrane helix</keyword>
<dbReference type="FunFam" id="1.10.3370.10:FF:000001">
    <property type="entry name" value="Preprotein translocase subunit SecY"/>
    <property type="match status" value="1"/>
</dbReference>
<dbReference type="GO" id="GO:0006605">
    <property type="term" value="P:protein targeting"/>
    <property type="evidence" value="ECO:0007669"/>
    <property type="project" value="UniProtKB-UniRule"/>
</dbReference>
<feature type="transmembrane region" description="Helical" evidence="10">
    <location>
        <begin position="154"/>
        <end position="171"/>
    </location>
</feature>
<proteinExistence type="inferred from homology"/>
<comment type="similarity">
    <text evidence="2 10 11">Belongs to the SecY/SEC61-alpha family.</text>
</comment>
<dbReference type="GO" id="GO:0065002">
    <property type="term" value="P:intracellular protein transmembrane transport"/>
    <property type="evidence" value="ECO:0007669"/>
    <property type="project" value="UniProtKB-UniRule"/>
</dbReference>
<dbReference type="GO" id="GO:0043952">
    <property type="term" value="P:protein transport by the Sec complex"/>
    <property type="evidence" value="ECO:0007669"/>
    <property type="project" value="UniProtKB-UniRule"/>
</dbReference>
<organism evidence="12 13">
    <name type="scientific">Tectimicrobiota bacterium</name>
    <dbReference type="NCBI Taxonomy" id="2528274"/>
    <lineage>
        <taxon>Bacteria</taxon>
        <taxon>Pseudomonadati</taxon>
        <taxon>Nitrospinota/Tectimicrobiota group</taxon>
        <taxon>Candidatus Tectimicrobiota</taxon>
    </lineage>
</organism>
<evidence type="ECO:0000256" key="4">
    <source>
        <dbReference type="ARBA" id="ARBA00022692"/>
    </source>
</evidence>
<dbReference type="InterPro" id="IPR023201">
    <property type="entry name" value="SecY_dom_sf"/>
</dbReference>
<dbReference type="HAMAP" id="MF_01465">
    <property type="entry name" value="SecY"/>
    <property type="match status" value="1"/>
</dbReference>
<name>A0A938B626_UNCTE</name>
<feature type="transmembrane region" description="Helical" evidence="10">
    <location>
        <begin position="366"/>
        <end position="387"/>
    </location>
</feature>
<comment type="subunit">
    <text evidence="10">Component of the Sec protein translocase complex. Heterotrimer consisting of SecY, SecE and SecG subunits. The heterotrimers can form oligomers, although 1 heterotrimer is thought to be able to translocate proteins. Interacts with the ribosome. Interacts with SecDF, and other proteins may be involved. Interacts with SecA.</text>
</comment>
<evidence type="ECO:0000256" key="7">
    <source>
        <dbReference type="ARBA" id="ARBA00023010"/>
    </source>
</evidence>
<evidence type="ECO:0000256" key="1">
    <source>
        <dbReference type="ARBA" id="ARBA00004141"/>
    </source>
</evidence>
<keyword evidence="7 10" id="KW-0811">Translocation</keyword>
<evidence type="ECO:0000256" key="10">
    <source>
        <dbReference type="HAMAP-Rule" id="MF_01465"/>
    </source>
</evidence>
<keyword evidence="3 10" id="KW-0813">Transport</keyword>
<comment type="function">
    <text evidence="10">The central subunit of the protein translocation channel SecYEG. Consists of two halves formed by TMs 1-5 and 6-10. These two domains form a lateral gate at the front which open onto the bilayer between TMs 2 and 7, and are clamped together by SecE at the back. The channel is closed by both a pore ring composed of hydrophobic SecY resides and a short helix (helix 2A) on the extracellular side of the membrane which forms a plug. The plug probably moves laterally to allow the channel to open. The ring and the pore may move independently.</text>
</comment>
<dbReference type="Pfam" id="PF00344">
    <property type="entry name" value="SecY"/>
    <property type="match status" value="1"/>
</dbReference>
<feature type="transmembrane region" description="Helical" evidence="10">
    <location>
        <begin position="270"/>
        <end position="291"/>
    </location>
</feature>
<comment type="subcellular location">
    <subcellularLocation>
        <location evidence="10">Cell membrane</location>
        <topology evidence="10">Multi-pass membrane protein</topology>
    </subcellularLocation>
    <subcellularLocation>
        <location evidence="1">Membrane</location>
        <topology evidence="1">Multi-pass membrane protein</topology>
    </subcellularLocation>
</comment>
<feature type="transmembrane region" description="Helical" evidence="10">
    <location>
        <begin position="117"/>
        <end position="134"/>
    </location>
</feature>
<evidence type="ECO:0000256" key="6">
    <source>
        <dbReference type="ARBA" id="ARBA00022989"/>
    </source>
</evidence>
<evidence type="ECO:0000313" key="12">
    <source>
        <dbReference type="EMBL" id="MBM3226095.1"/>
    </source>
</evidence>
<evidence type="ECO:0000256" key="5">
    <source>
        <dbReference type="ARBA" id="ARBA00022927"/>
    </source>
</evidence>
<dbReference type="EMBL" id="VGLS01000786">
    <property type="protein sequence ID" value="MBM3226095.1"/>
    <property type="molecule type" value="Genomic_DNA"/>
</dbReference>
<dbReference type="InterPro" id="IPR002208">
    <property type="entry name" value="SecY/SEC61-alpha"/>
</dbReference>
<dbReference type="Proteomes" id="UP000712673">
    <property type="component" value="Unassembled WGS sequence"/>
</dbReference>
<dbReference type="PROSITE" id="PS00756">
    <property type="entry name" value="SECY_2"/>
    <property type="match status" value="1"/>
</dbReference>
<dbReference type="Gene3D" id="1.10.3370.10">
    <property type="entry name" value="SecY subunit domain"/>
    <property type="match status" value="1"/>
</dbReference>
<feature type="transmembrane region" description="Helical" evidence="10">
    <location>
        <begin position="393"/>
        <end position="413"/>
    </location>
</feature>
<dbReference type="InterPro" id="IPR026593">
    <property type="entry name" value="SecY"/>
</dbReference>
<evidence type="ECO:0000256" key="11">
    <source>
        <dbReference type="RuleBase" id="RU004349"/>
    </source>
</evidence>
<evidence type="ECO:0000256" key="3">
    <source>
        <dbReference type="ARBA" id="ARBA00022448"/>
    </source>
</evidence>
<evidence type="ECO:0000313" key="13">
    <source>
        <dbReference type="Proteomes" id="UP000712673"/>
    </source>
</evidence>
<keyword evidence="8 10" id="KW-0472">Membrane</keyword>
<dbReference type="GO" id="GO:0005886">
    <property type="term" value="C:plasma membrane"/>
    <property type="evidence" value="ECO:0007669"/>
    <property type="project" value="UniProtKB-SubCell"/>
</dbReference>
<dbReference type="NCBIfam" id="TIGR00967">
    <property type="entry name" value="3a0501s007"/>
    <property type="match status" value="1"/>
</dbReference>
<accession>A0A938B626</accession>
<keyword evidence="4 10" id="KW-0812">Transmembrane</keyword>
<dbReference type="SUPFAM" id="SSF103491">
    <property type="entry name" value="Preprotein translocase SecY subunit"/>
    <property type="match status" value="1"/>
</dbReference>
<gene>
    <name evidence="10 12" type="primary">secY</name>
    <name evidence="12" type="ORF">FJZ47_20195</name>
</gene>
<feature type="transmembrane region" description="Helical" evidence="10">
    <location>
        <begin position="183"/>
        <end position="203"/>
    </location>
</feature>
<evidence type="ECO:0000256" key="2">
    <source>
        <dbReference type="ARBA" id="ARBA00005751"/>
    </source>
</evidence>
<sequence>MIDGIQNLFKIPELKKRIFYTFGLLAVYRVGAFIPTPGIDGQALGRYFESVQGTILGFFNMFSGGALEQMAVFALGIMPYISASIILELLTVVVPYLEKLKKEGEAGRKKINQYTRYGTVVLSMVQGLGIAIGLEHMEIGGAIIVPNAGWSFRLMTMITLTAGTTFIMWLGEQITERGIGNGISLIIFSGIVAQMPSAIGHTWTQLRLGEMSPFLFLGILVLMVAVVAAIVFMEAGHRRIPIQYAKRVVGRRMYGGQSTHLPLKINTSGVIPPIFASSIMVFPATIAQFLGGNNPDGILGTIVQQLSPGTILYSLLTIVMIIFFAYFYTAIIFNPADVADNMRKYGGFVPGIRPGKKTAEYIDRTLSRLTLVGALYLSFIVILPTYLVQFFHVPFFFGGTGLLIVVGVAMDTMQQVESHLVMRHYESFMKKGRIKGRR</sequence>
<dbReference type="PIRSF" id="PIRSF004557">
    <property type="entry name" value="SecY"/>
    <property type="match status" value="1"/>
</dbReference>
<keyword evidence="10" id="KW-1003">Cell membrane</keyword>
<feature type="transmembrane region" description="Helical" evidence="10">
    <location>
        <begin position="70"/>
        <end position="97"/>
    </location>
</feature>
<dbReference type="InterPro" id="IPR030659">
    <property type="entry name" value="SecY_CS"/>
</dbReference>
<dbReference type="PRINTS" id="PR00303">
    <property type="entry name" value="SECYTRNLCASE"/>
</dbReference>
<evidence type="ECO:0000256" key="8">
    <source>
        <dbReference type="ARBA" id="ARBA00023136"/>
    </source>
</evidence>
<comment type="caution">
    <text evidence="12">The sequence shown here is derived from an EMBL/GenBank/DDBJ whole genome shotgun (WGS) entry which is preliminary data.</text>
</comment>
<keyword evidence="5 10" id="KW-0653">Protein transport</keyword>
<feature type="transmembrane region" description="Helical" evidence="10">
    <location>
        <begin position="18"/>
        <end position="39"/>
    </location>
</feature>
<dbReference type="PANTHER" id="PTHR10906">
    <property type="entry name" value="SECY/SEC61-ALPHA FAMILY MEMBER"/>
    <property type="match status" value="1"/>
</dbReference>
<dbReference type="AlphaFoldDB" id="A0A938B626"/>
<reference evidence="12" key="1">
    <citation type="submission" date="2019-03" db="EMBL/GenBank/DDBJ databases">
        <title>Lake Tanganyika Metagenome-Assembled Genomes (MAGs).</title>
        <authorList>
            <person name="Tran P."/>
        </authorList>
    </citation>
    <scope>NUCLEOTIDE SEQUENCE</scope>
    <source>
        <strain evidence="12">K_DeepCast_65m_m2_066</strain>
    </source>
</reference>
<protein>
    <recommendedName>
        <fullName evidence="9 10">Protein translocase subunit SecY</fullName>
    </recommendedName>
</protein>
<feature type="transmembrane region" description="Helical" evidence="10">
    <location>
        <begin position="215"/>
        <end position="233"/>
    </location>
</feature>
<evidence type="ECO:0000256" key="9">
    <source>
        <dbReference type="ARBA" id="ARBA00039733"/>
    </source>
</evidence>
<feature type="transmembrane region" description="Helical" evidence="10">
    <location>
        <begin position="311"/>
        <end position="333"/>
    </location>
</feature>